<protein>
    <recommendedName>
        <fullName evidence="3">Reverse transcriptase domain-containing protein</fullName>
    </recommendedName>
</protein>
<organism evidence="1 2">
    <name type="scientific">Dryococelus australis</name>
    <dbReference type="NCBI Taxonomy" id="614101"/>
    <lineage>
        <taxon>Eukaryota</taxon>
        <taxon>Metazoa</taxon>
        <taxon>Ecdysozoa</taxon>
        <taxon>Arthropoda</taxon>
        <taxon>Hexapoda</taxon>
        <taxon>Insecta</taxon>
        <taxon>Pterygota</taxon>
        <taxon>Neoptera</taxon>
        <taxon>Polyneoptera</taxon>
        <taxon>Phasmatodea</taxon>
        <taxon>Verophasmatodea</taxon>
        <taxon>Anareolatae</taxon>
        <taxon>Phasmatidae</taxon>
        <taxon>Eurycanthinae</taxon>
        <taxon>Dryococelus</taxon>
    </lineage>
</organism>
<sequence>MNINHYGFRKNISTENAISKVLDIIKNMETKYVMLILIDITNAFSTLESNSIKRAIVRLDIRNTENNLFLDYFKDRSVGILNIFIKFEKKMNRVFNEFLNIQKRYKAESIAFTDDCLIIIGKNNGRALEFRAGE</sequence>
<proteinExistence type="predicted"/>
<dbReference type="Proteomes" id="UP001159363">
    <property type="component" value="Chromosome 3"/>
</dbReference>
<keyword evidence="2" id="KW-1185">Reference proteome</keyword>
<evidence type="ECO:0000313" key="2">
    <source>
        <dbReference type="Proteomes" id="UP001159363"/>
    </source>
</evidence>
<accession>A0ABQ9HZR3</accession>
<name>A0ABQ9HZR3_9NEOP</name>
<gene>
    <name evidence="1" type="ORF">PR048_009368</name>
</gene>
<evidence type="ECO:0000313" key="1">
    <source>
        <dbReference type="EMBL" id="KAJ8889863.1"/>
    </source>
</evidence>
<comment type="caution">
    <text evidence="1">The sequence shown here is derived from an EMBL/GenBank/DDBJ whole genome shotgun (WGS) entry which is preliminary data.</text>
</comment>
<dbReference type="EMBL" id="JARBHB010000003">
    <property type="protein sequence ID" value="KAJ8889863.1"/>
    <property type="molecule type" value="Genomic_DNA"/>
</dbReference>
<evidence type="ECO:0008006" key="3">
    <source>
        <dbReference type="Google" id="ProtNLM"/>
    </source>
</evidence>
<reference evidence="1 2" key="1">
    <citation type="submission" date="2023-02" db="EMBL/GenBank/DDBJ databases">
        <title>LHISI_Scaffold_Assembly.</title>
        <authorList>
            <person name="Stuart O.P."/>
            <person name="Cleave R."/>
            <person name="Magrath M.J.L."/>
            <person name="Mikheyev A.S."/>
        </authorList>
    </citation>
    <scope>NUCLEOTIDE SEQUENCE [LARGE SCALE GENOMIC DNA]</scope>
    <source>
        <strain evidence="1">Daus_M_001</strain>
        <tissue evidence="1">Leg muscle</tissue>
    </source>
</reference>